<dbReference type="EMBL" id="BAABKQ010000001">
    <property type="protein sequence ID" value="GAA4804959.1"/>
    <property type="molecule type" value="Genomic_DNA"/>
</dbReference>
<evidence type="ECO:0000313" key="3">
    <source>
        <dbReference type="EMBL" id="GAA4804959.1"/>
    </source>
</evidence>
<protein>
    <submittedName>
        <fullName evidence="3">CPBP family intramembrane metalloprotease</fullName>
    </submittedName>
</protein>
<feature type="transmembrane region" description="Helical" evidence="1">
    <location>
        <begin position="241"/>
        <end position="262"/>
    </location>
</feature>
<dbReference type="Pfam" id="PF02517">
    <property type="entry name" value="Rce1-like"/>
    <property type="match status" value="1"/>
</dbReference>
<evidence type="ECO:0000256" key="1">
    <source>
        <dbReference type="SAM" id="Phobius"/>
    </source>
</evidence>
<keyword evidence="1" id="KW-1133">Transmembrane helix</keyword>
<evidence type="ECO:0000259" key="2">
    <source>
        <dbReference type="Pfam" id="PF02517"/>
    </source>
</evidence>
<comment type="caution">
    <text evidence="3">The sequence shown here is derived from an EMBL/GenBank/DDBJ whole genome shotgun (WGS) entry which is preliminary data.</text>
</comment>
<feature type="transmembrane region" description="Helical" evidence="1">
    <location>
        <begin position="82"/>
        <end position="104"/>
    </location>
</feature>
<evidence type="ECO:0000313" key="4">
    <source>
        <dbReference type="Proteomes" id="UP001500839"/>
    </source>
</evidence>
<reference evidence="4" key="1">
    <citation type="journal article" date="2019" name="Int. J. Syst. Evol. Microbiol.">
        <title>The Global Catalogue of Microorganisms (GCM) 10K type strain sequencing project: providing services to taxonomists for standard genome sequencing and annotation.</title>
        <authorList>
            <consortium name="The Broad Institute Genomics Platform"/>
            <consortium name="The Broad Institute Genome Sequencing Center for Infectious Disease"/>
            <person name="Wu L."/>
            <person name="Ma J."/>
        </authorList>
    </citation>
    <scope>NUCLEOTIDE SEQUENCE [LARGE SCALE GENOMIC DNA]</scope>
    <source>
        <strain evidence="4">JCM 18542</strain>
    </source>
</reference>
<keyword evidence="1" id="KW-0472">Membrane</keyword>
<feature type="transmembrane region" description="Helical" evidence="1">
    <location>
        <begin position="125"/>
        <end position="148"/>
    </location>
</feature>
<feature type="transmembrane region" description="Helical" evidence="1">
    <location>
        <begin position="168"/>
        <end position="188"/>
    </location>
</feature>
<keyword evidence="3" id="KW-0482">Metalloprotease</keyword>
<organism evidence="3 4">
    <name type="scientific">Tomitella cavernea</name>
    <dbReference type="NCBI Taxonomy" id="1387982"/>
    <lineage>
        <taxon>Bacteria</taxon>
        <taxon>Bacillati</taxon>
        <taxon>Actinomycetota</taxon>
        <taxon>Actinomycetes</taxon>
        <taxon>Mycobacteriales</taxon>
        <taxon>Tomitella</taxon>
    </lineage>
</organism>
<feature type="transmembrane region" description="Helical" evidence="1">
    <location>
        <begin position="29"/>
        <end position="51"/>
    </location>
</feature>
<gene>
    <name evidence="3" type="ORF">GCM10023353_04550</name>
</gene>
<name>A0ABP9C9U0_9ACTN</name>
<keyword evidence="3" id="KW-0645">Protease</keyword>
<keyword evidence="3" id="KW-0378">Hydrolase</keyword>
<accession>A0ABP9C9U0</accession>
<sequence length="270" mass="28723">MAGVIREWLRPSAPAVDVPAQTDRRARRIIWLEIAFLLLITFGYSGISAILSLAQSALAPGGIGGQAVALNTSRAQNGLIDLGYQLLGIARLFATAGLAMYLLWRSGVGPRLAGLVPPRVRECAHGIGLAALIGLPGLGLYVAARALGLNVEVVPTTLDDHWWRIPALVLWAVANAVAEETLVVGYLLTRLRRLGWSPNAALAASALLRGSYHLYQGIGGGLGNVAMGLIFGRYWQRTGRLVPLIIAHAAIDIVAFVGYALLAPHLGWLH</sequence>
<keyword evidence="4" id="KW-1185">Reference proteome</keyword>
<keyword evidence="1" id="KW-0812">Transmembrane</keyword>
<proteinExistence type="predicted"/>
<feature type="domain" description="CAAX prenyl protease 2/Lysostaphin resistance protein A-like" evidence="2">
    <location>
        <begin position="162"/>
        <end position="253"/>
    </location>
</feature>
<dbReference type="GO" id="GO:0008237">
    <property type="term" value="F:metallopeptidase activity"/>
    <property type="evidence" value="ECO:0007669"/>
    <property type="project" value="UniProtKB-KW"/>
</dbReference>
<dbReference type="Proteomes" id="UP001500839">
    <property type="component" value="Unassembled WGS sequence"/>
</dbReference>
<dbReference type="InterPro" id="IPR003675">
    <property type="entry name" value="Rce1/LyrA-like_dom"/>
</dbReference>